<sequence length="284" mass="30209">MGTWGCSPTPPLANGSGLVMPPMYWHGSLAPSSGLPHLQQPSLLQPPPGLPIPHTMQTPLSISWNQSIFTIWISNFVGASSYVSYPYTSANLTLTASPLPSMLDPSSTNILSVEASSTLLPDKSPAASSISVCVPLVPPLTFNLEKTMATPQSTPVVGSKPSAVPGSTLAYGSVLEPVPAVVSSSSSQVEKPVAIETQNHSLQTGHPLLPSSQPMQTSHTDADAKALEDKSMAFPEPSSRKDKKNLWRFCKASTRPRGWAWLSRVLPWKGGYGYTGYGQPHRAP</sequence>
<proteinExistence type="predicted"/>
<feature type="compositionally biased region" description="Polar residues" evidence="1">
    <location>
        <begin position="203"/>
        <end position="219"/>
    </location>
</feature>
<dbReference type="PANTHER" id="PTHR13586:SF0">
    <property type="entry name" value="TRAILER HITCH, ISOFORM H"/>
    <property type="match status" value="1"/>
</dbReference>
<dbReference type="AlphaFoldDB" id="A0A9E7KYU9"/>
<reference evidence="2" key="1">
    <citation type="submission" date="2022-05" db="EMBL/GenBank/DDBJ databases">
        <title>The Musa troglodytarum L. genome provides insights into the mechanism of non-climacteric behaviour and enrichment of carotenoids.</title>
        <authorList>
            <person name="Wang J."/>
        </authorList>
    </citation>
    <scope>NUCLEOTIDE SEQUENCE</scope>
    <source>
        <tissue evidence="2">Leaf</tissue>
    </source>
</reference>
<dbReference type="GO" id="GO:0000932">
    <property type="term" value="C:P-body"/>
    <property type="evidence" value="ECO:0007669"/>
    <property type="project" value="TreeGrafter"/>
</dbReference>
<keyword evidence="3" id="KW-1185">Reference proteome</keyword>
<evidence type="ECO:0000313" key="3">
    <source>
        <dbReference type="Proteomes" id="UP001055439"/>
    </source>
</evidence>
<dbReference type="GO" id="GO:0003729">
    <property type="term" value="F:mRNA binding"/>
    <property type="evidence" value="ECO:0007669"/>
    <property type="project" value="TreeGrafter"/>
</dbReference>
<accession>A0A9E7KYU9</accession>
<evidence type="ECO:0000313" key="2">
    <source>
        <dbReference type="EMBL" id="URE31969.1"/>
    </source>
</evidence>
<dbReference type="GO" id="GO:0033962">
    <property type="term" value="P:P-body assembly"/>
    <property type="evidence" value="ECO:0007669"/>
    <property type="project" value="TreeGrafter"/>
</dbReference>
<dbReference type="EMBL" id="CP097510">
    <property type="protein sequence ID" value="URE31969.1"/>
    <property type="molecule type" value="Genomic_DNA"/>
</dbReference>
<organism evidence="2 3">
    <name type="scientific">Musa troglodytarum</name>
    <name type="common">fe'i banana</name>
    <dbReference type="NCBI Taxonomy" id="320322"/>
    <lineage>
        <taxon>Eukaryota</taxon>
        <taxon>Viridiplantae</taxon>
        <taxon>Streptophyta</taxon>
        <taxon>Embryophyta</taxon>
        <taxon>Tracheophyta</taxon>
        <taxon>Spermatophyta</taxon>
        <taxon>Magnoliopsida</taxon>
        <taxon>Liliopsida</taxon>
        <taxon>Zingiberales</taxon>
        <taxon>Musaceae</taxon>
        <taxon>Musa</taxon>
    </lineage>
</organism>
<evidence type="ECO:0000256" key="1">
    <source>
        <dbReference type="SAM" id="MobiDB-lite"/>
    </source>
</evidence>
<dbReference type="Proteomes" id="UP001055439">
    <property type="component" value="Chromosome 8"/>
</dbReference>
<feature type="region of interest" description="Disordered" evidence="1">
    <location>
        <begin position="203"/>
        <end position="223"/>
    </location>
</feature>
<protein>
    <submittedName>
        <fullName evidence="2">Uncharacterized protein</fullName>
    </submittedName>
</protein>
<gene>
    <name evidence="2" type="ORF">MUK42_16468</name>
</gene>
<name>A0A9E7KYU9_9LILI</name>
<dbReference type="GO" id="GO:0034063">
    <property type="term" value="P:stress granule assembly"/>
    <property type="evidence" value="ECO:0007669"/>
    <property type="project" value="TreeGrafter"/>
</dbReference>
<dbReference type="PANTHER" id="PTHR13586">
    <property type="entry name" value="SCD6 PROTEIN-RELATED"/>
    <property type="match status" value="1"/>
</dbReference>